<feature type="compositionally biased region" description="Polar residues" evidence="1">
    <location>
        <begin position="29"/>
        <end position="42"/>
    </location>
</feature>
<evidence type="ECO:0000256" key="1">
    <source>
        <dbReference type="SAM" id="MobiDB-lite"/>
    </source>
</evidence>
<dbReference type="EMBL" id="NIZV01001023">
    <property type="protein sequence ID" value="RSL78192.1"/>
    <property type="molecule type" value="Genomic_DNA"/>
</dbReference>
<proteinExistence type="predicted"/>
<sequence length="109" mass="11777">MADVGTFAEAIDAVSSPRHESPGVGQAVTFDTTSEISPQMENSEPDPVGHLAQELAEQLVKFQGCCNDCHRAARCSHMEDPNEHISLAVYLEFTPELGPDVLSNETIAH</sequence>
<comment type="caution">
    <text evidence="2">The sequence shown here is derived from an EMBL/GenBank/DDBJ whole genome shotgun (WGS) entry which is preliminary data.</text>
</comment>
<reference evidence="2 3" key="1">
    <citation type="submission" date="2017-06" db="EMBL/GenBank/DDBJ databases">
        <title>Cmopartive genomic analysis of Ambrosia Fusariam Clade fungi.</title>
        <authorList>
            <person name="Stajich J.E."/>
            <person name="Carrillo J."/>
            <person name="Kijimoto T."/>
            <person name="Eskalen A."/>
            <person name="O'Donnell K."/>
            <person name="Kasson M."/>
        </authorList>
    </citation>
    <scope>NUCLEOTIDE SEQUENCE [LARGE SCALE GENOMIC DNA]</scope>
    <source>
        <strain evidence="2 3">NRRL 20438</strain>
    </source>
</reference>
<name>A0A428RKZ4_9HYPO</name>
<evidence type="ECO:0000313" key="3">
    <source>
        <dbReference type="Proteomes" id="UP000288429"/>
    </source>
</evidence>
<organism evidence="2 3">
    <name type="scientific">Fusarium ambrosium</name>
    <dbReference type="NCBI Taxonomy" id="131363"/>
    <lineage>
        <taxon>Eukaryota</taxon>
        <taxon>Fungi</taxon>
        <taxon>Dikarya</taxon>
        <taxon>Ascomycota</taxon>
        <taxon>Pezizomycotina</taxon>
        <taxon>Sordariomycetes</taxon>
        <taxon>Hypocreomycetidae</taxon>
        <taxon>Hypocreales</taxon>
        <taxon>Nectriaceae</taxon>
        <taxon>Fusarium</taxon>
        <taxon>Fusarium solani species complex</taxon>
    </lineage>
</organism>
<dbReference type="Proteomes" id="UP000288429">
    <property type="component" value="Unassembled WGS sequence"/>
</dbReference>
<keyword evidence="3" id="KW-1185">Reference proteome</keyword>
<evidence type="ECO:0000313" key="2">
    <source>
        <dbReference type="EMBL" id="RSL78192.1"/>
    </source>
</evidence>
<protein>
    <submittedName>
        <fullName evidence="2">Uncharacterized protein</fullName>
    </submittedName>
</protein>
<gene>
    <name evidence="2" type="ORF">CDV31_017281</name>
</gene>
<feature type="region of interest" description="Disordered" evidence="1">
    <location>
        <begin position="13"/>
        <end position="47"/>
    </location>
</feature>
<accession>A0A428RKZ4</accession>
<dbReference type="AlphaFoldDB" id="A0A428RKZ4"/>